<dbReference type="KEGG" id="psti:SOO65_19395"/>
<evidence type="ECO:0000313" key="2">
    <source>
        <dbReference type="Proteomes" id="UP001324634"/>
    </source>
</evidence>
<dbReference type="Proteomes" id="UP001324634">
    <property type="component" value="Chromosome"/>
</dbReference>
<name>A0AAX4HP20_9BACT</name>
<dbReference type="EMBL" id="CP139487">
    <property type="protein sequence ID" value="WPU64863.1"/>
    <property type="molecule type" value="Genomic_DNA"/>
</dbReference>
<sequence length="129" mass="14321">MKTKTLSLSTILGFLGLILMIHTMSAYSATPSITCSTAFGEKTFTIQDDRISFQKEDEAGVSRSISSLNGESVRTHKKNHGFTKTLYIDGLKHRINVQDTNEFSDVNDYLSITSPKGHEMTYPLNCHSA</sequence>
<protein>
    <submittedName>
        <fullName evidence="1">Uncharacterized protein</fullName>
    </submittedName>
</protein>
<dbReference type="RefSeq" id="WP_321394473.1">
    <property type="nucleotide sequence ID" value="NZ_CP139487.1"/>
</dbReference>
<proteinExistence type="predicted"/>
<accession>A0AAX4HP20</accession>
<gene>
    <name evidence="1" type="ORF">SOO65_19395</name>
</gene>
<dbReference type="AlphaFoldDB" id="A0AAX4HP20"/>
<evidence type="ECO:0000313" key="1">
    <source>
        <dbReference type="EMBL" id="WPU64863.1"/>
    </source>
</evidence>
<keyword evidence="2" id="KW-1185">Reference proteome</keyword>
<organism evidence="1 2">
    <name type="scientific">Peredibacter starrii</name>
    <dbReference type="NCBI Taxonomy" id="28202"/>
    <lineage>
        <taxon>Bacteria</taxon>
        <taxon>Pseudomonadati</taxon>
        <taxon>Bdellovibrionota</taxon>
        <taxon>Bacteriovoracia</taxon>
        <taxon>Bacteriovoracales</taxon>
        <taxon>Bacteriovoracaceae</taxon>
        <taxon>Peredibacter</taxon>
    </lineage>
</organism>
<reference evidence="1 2" key="1">
    <citation type="submission" date="2023-11" db="EMBL/GenBank/DDBJ databases">
        <title>Peredibacter starrii A3.12.</title>
        <authorList>
            <person name="Mitchell R.J."/>
        </authorList>
    </citation>
    <scope>NUCLEOTIDE SEQUENCE [LARGE SCALE GENOMIC DNA]</scope>
    <source>
        <strain evidence="1 2">A3.12</strain>
    </source>
</reference>